<dbReference type="InterPro" id="IPR036388">
    <property type="entry name" value="WH-like_DNA-bd_sf"/>
</dbReference>
<dbReference type="Gene3D" id="2.60.120.10">
    <property type="entry name" value="Jelly Rolls"/>
    <property type="match status" value="1"/>
</dbReference>
<evidence type="ECO:0000259" key="4">
    <source>
        <dbReference type="PROSITE" id="PS50042"/>
    </source>
</evidence>
<feature type="domain" description="HTH crp-type" evidence="5">
    <location>
        <begin position="150"/>
        <end position="219"/>
    </location>
</feature>
<evidence type="ECO:0000256" key="1">
    <source>
        <dbReference type="ARBA" id="ARBA00023015"/>
    </source>
</evidence>
<feature type="domain" description="Cyclic nucleotide-binding" evidence="4">
    <location>
        <begin position="16"/>
        <end position="136"/>
    </location>
</feature>
<evidence type="ECO:0000313" key="7">
    <source>
        <dbReference type="Proteomes" id="UP000182108"/>
    </source>
</evidence>
<keyword evidence="6" id="KW-0808">Transferase</keyword>
<dbReference type="CDD" id="cd00038">
    <property type="entry name" value="CAP_ED"/>
    <property type="match status" value="1"/>
</dbReference>
<evidence type="ECO:0000256" key="3">
    <source>
        <dbReference type="ARBA" id="ARBA00023163"/>
    </source>
</evidence>
<evidence type="ECO:0000256" key="2">
    <source>
        <dbReference type="ARBA" id="ARBA00023125"/>
    </source>
</evidence>
<dbReference type="GO" id="GO:0003677">
    <property type="term" value="F:DNA binding"/>
    <property type="evidence" value="ECO:0007669"/>
    <property type="project" value="UniProtKB-KW"/>
</dbReference>
<dbReference type="PANTHER" id="PTHR24567">
    <property type="entry name" value="CRP FAMILY TRANSCRIPTIONAL REGULATORY PROTEIN"/>
    <property type="match status" value="1"/>
</dbReference>
<name>A0A0K6IX37_9PROT</name>
<dbReference type="RefSeq" id="WP_072247965.1">
    <property type="nucleotide sequence ID" value="NZ_CYHH01000010.1"/>
</dbReference>
<accession>A0A0K6IX37</accession>
<dbReference type="SMART" id="SM00100">
    <property type="entry name" value="cNMP"/>
    <property type="match status" value="1"/>
</dbReference>
<dbReference type="EMBL" id="CYHH01000010">
    <property type="protein sequence ID" value="CUB07686.1"/>
    <property type="molecule type" value="Genomic_DNA"/>
</dbReference>
<evidence type="ECO:0000259" key="5">
    <source>
        <dbReference type="PROSITE" id="PS51063"/>
    </source>
</evidence>
<keyword evidence="3" id="KW-0804">Transcription</keyword>
<dbReference type="GO" id="GO:0003700">
    <property type="term" value="F:DNA-binding transcription factor activity"/>
    <property type="evidence" value="ECO:0007669"/>
    <property type="project" value="TreeGrafter"/>
</dbReference>
<proteinExistence type="predicted"/>
<keyword evidence="6" id="KW-0418">Kinase</keyword>
<evidence type="ECO:0000313" key="6">
    <source>
        <dbReference type="EMBL" id="CUB07686.1"/>
    </source>
</evidence>
<dbReference type="AlphaFoldDB" id="A0A0K6IX37"/>
<dbReference type="SUPFAM" id="SSF51206">
    <property type="entry name" value="cAMP-binding domain-like"/>
    <property type="match status" value="1"/>
</dbReference>
<dbReference type="InterPro" id="IPR000595">
    <property type="entry name" value="cNMP-bd_dom"/>
</dbReference>
<dbReference type="InterPro" id="IPR012318">
    <property type="entry name" value="HTH_CRP"/>
</dbReference>
<keyword evidence="7" id="KW-1185">Reference proteome</keyword>
<protein>
    <submittedName>
        <fullName evidence="6">cAMP-binding domain of CRP or a regulatory subunit of cAMP-dependent protein kinases</fullName>
    </submittedName>
</protein>
<dbReference type="Gene3D" id="1.10.10.10">
    <property type="entry name" value="Winged helix-like DNA-binding domain superfamily/Winged helix DNA-binding domain"/>
    <property type="match status" value="1"/>
</dbReference>
<dbReference type="Pfam" id="PF13545">
    <property type="entry name" value="HTH_Crp_2"/>
    <property type="match status" value="1"/>
</dbReference>
<dbReference type="SUPFAM" id="SSF46785">
    <property type="entry name" value="Winged helix' DNA-binding domain"/>
    <property type="match status" value="1"/>
</dbReference>
<organism evidence="6 7">
    <name type="scientific">Tepidiphilus thermophilus</name>
    <dbReference type="NCBI Taxonomy" id="876478"/>
    <lineage>
        <taxon>Bacteria</taxon>
        <taxon>Pseudomonadati</taxon>
        <taxon>Pseudomonadota</taxon>
        <taxon>Hydrogenophilia</taxon>
        <taxon>Hydrogenophilales</taxon>
        <taxon>Hydrogenophilaceae</taxon>
        <taxon>Tepidiphilus</taxon>
    </lineage>
</organism>
<dbReference type="PROSITE" id="PS51063">
    <property type="entry name" value="HTH_CRP_2"/>
    <property type="match status" value="1"/>
</dbReference>
<dbReference type="Proteomes" id="UP000182108">
    <property type="component" value="Unassembled WGS sequence"/>
</dbReference>
<gene>
    <name evidence="6" type="ORF">Ga0061068_11040</name>
</gene>
<dbReference type="InterPro" id="IPR036390">
    <property type="entry name" value="WH_DNA-bd_sf"/>
</dbReference>
<reference evidence="7" key="1">
    <citation type="submission" date="2015-08" db="EMBL/GenBank/DDBJ databases">
        <authorList>
            <person name="Babu N.S."/>
            <person name="Beckwith C.J."/>
            <person name="Beseler K.G."/>
            <person name="Brison A."/>
            <person name="Carone J.V."/>
            <person name="Caskin T.P."/>
            <person name="Diamond M."/>
            <person name="Durham M.E."/>
            <person name="Foxe J.M."/>
            <person name="Go M."/>
            <person name="Henderson B.A."/>
            <person name="Jones I.B."/>
            <person name="McGettigan J.A."/>
            <person name="Micheletti S.J."/>
            <person name="Nasrallah M.E."/>
            <person name="Ortiz D."/>
            <person name="Piller C.R."/>
            <person name="Privatt S.R."/>
            <person name="Schneider S.L."/>
            <person name="Sharp S."/>
            <person name="Smith T.C."/>
            <person name="Stanton J.D."/>
            <person name="Ullery H.E."/>
            <person name="Wilson R.J."/>
            <person name="Serrano M.G."/>
            <person name="Buck G."/>
            <person name="Lee V."/>
            <person name="Wang Y."/>
            <person name="Carvalho R."/>
            <person name="Voegtly L."/>
            <person name="Shi R."/>
            <person name="Duckworth R."/>
            <person name="Johnson A."/>
            <person name="Loviza R."/>
            <person name="Walstead R."/>
            <person name="Shah Z."/>
            <person name="Kiflezghi M."/>
            <person name="Wade K."/>
            <person name="Ball S.L."/>
            <person name="Bradley K.W."/>
            <person name="Asai D.J."/>
            <person name="Bowman C.A."/>
            <person name="Russell D.A."/>
            <person name="Pope W.H."/>
            <person name="Jacobs-Sera D."/>
            <person name="Hendrix R.W."/>
            <person name="Hatfull G.F."/>
        </authorList>
    </citation>
    <scope>NUCLEOTIDE SEQUENCE [LARGE SCALE GENOMIC DNA]</scope>
    <source>
        <strain evidence="7">JCM 19170</strain>
    </source>
</reference>
<dbReference type="GO" id="GO:0016301">
    <property type="term" value="F:kinase activity"/>
    <property type="evidence" value="ECO:0007669"/>
    <property type="project" value="UniProtKB-KW"/>
</dbReference>
<keyword evidence="2" id="KW-0238">DNA-binding</keyword>
<dbReference type="InterPro" id="IPR050397">
    <property type="entry name" value="Env_Response_Regulators"/>
</dbReference>
<dbReference type="SMART" id="SM00419">
    <property type="entry name" value="HTH_CRP"/>
    <property type="match status" value="1"/>
</dbReference>
<keyword evidence="1" id="KW-0805">Transcription regulation</keyword>
<dbReference type="Pfam" id="PF00027">
    <property type="entry name" value="cNMP_binding"/>
    <property type="match status" value="1"/>
</dbReference>
<dbReference type="PROSITE" id="PS50042">
    <property type="entry name" value="CNMP_BINDING_3"/>
    <property type="match status" value="1"/>
</dbReference>
<dbReference type="InterPro" id="IPR018490">
    <property type="entry name" value="cNMP-bd_dom_sf"/>
</dbReference>
<sequence>MDETQHLANRLRRVALFALLDEEELEALARRCRPVQLARDEVLFLRGEPARGFYLVERGRIKLFLDSPSGAEKIVDTVGPGGTFGEAVMFLDQPYPVSTAALGEAELVFVPKEAVDELLERRPDFCRRMLAGMAMRLRVMVRDIEAYSLQTAAQRVIGYLLQSCEHERGEATIELPLPRYVIASRLNLTPETLSRVFHELAQQGVLRSEGRRVVVPDVGRLRDYGGREERR</sequence>
<dbReference type="GO" id="GO:0005829">
    <property type="term" value="C:cytosol"/>
    <property type="evidence" value="ECO:0007669"/>
    <property type="project" value="TreeGrafter"/>
</dbReference>
<dbReference type="PANTHER" id="PTHR24567:SF68">
    <property type="entry name" value="DNA-BINDING TRANSCRIPTIONAL DUAL REGULATOR CRP"/>
    <property type="match status" value="1"/>
</dbReference>
<dbReference type="InterPro" id="IPR014710">
    <property type="entry name" value="RmlC-like_jellyroll"/>
</dbReference>
<dbReference type="CDD" id="cd00092">
    <property type="entry name" value="HTH_CRP"/>
    <property type="match status" value="1"/>
</dbReference>